<sequence>MYYTQTQKYIIQDYILHQHKLFSTSNHFVVTVVAPVHSTLCTLPLQR</sequence>
<organism evidence="1">
    <name type="scientific">Anguilla anguilla</name>
    <name type="common">European freshwater eel</name>
    <name type="synonym">Muraena anguilla</name>
    <dbReference type="NCBI Taxonomy" id="7936"/>
    <lineage>
        <taxon>Eukaryota</taxon>
        <taxon>Metazoa</taxon>
        <taxon>Chordata</taxon>
        <taxon>Craniata</taxon>
        <taxon>Vertebrata</taxon>
        <taxon>Euteleostomi</taxon>
        <taxon>Actinopterygii</taxon>
        <taxon>Neopterygii</taxon>
        <taxon>Teleostei</taxon>
        <taxon>Anguilliformes</taxon>
        <taxon>Anguillidae</taxon>
        <taxon>Anguilla</taxon>
    </lineage>
</organism>
<reference evidence="1" key="1">
    <citation type="submission" date="2014-11" db="EMBL/GenBank/DDBJ databases">
        <authorList>
            <person name="Amaro Gonzalez C."/>
        </authorList>
    </citation>
    <scope>NUCLEOTIDE SEQUENCE</scope>
</reference>
<dbReference type="AlphaFoldDB" id="A0A0E9SXC0"/>
<accession>A0A0E9SXC0</accession>
<dbReference type="EMBL" id="GBXM01062573">
    <property type="protein sequence ID" value="JAH46004.1"/>
    <property type="molecule type" value="Transcribed_RNA"/>
</dbReference>
<protein>
    <submittedName>
        <fullName evidence="1">Uncharacterized protein</fullName>
    </submittedName>
</protein>
<proteinExistence type="predicted"/>
<name>A0A0E9SXC0_ANGAN</name>
<reference evidence="1" key="2">
    <citation type="journal article" date="2015" name="Fish Shellfish Immunol.">
        <title>Early steps in the European eel (Anguilla anguilla)-Vibrio vulnificus interaction in the gills: Role of the RtxA13 toxin.</title>
        <authorList>
            <person name="Callol A."/>
            <person name="Pajuelo D."/>
            <person name="Ebbesson L."/>
            <person name="Teles M."/>
            <person name="MacKenzie S."/>
            <person name="Amaro C."/>
        </authorList>
    </citation>
    <scope>NUCLEOTIDE SEQUENCE</scope>
</reference>
<evidence type="ECO:0000313" key="1">
    <source>
        <dbReference type="EMBL" id="JAH46004.1"/>
    </source>
</evidence>